<sequence>MAVETVLGPENPVRNRPFNNAPTCSSIGGDLTMIRKLAPKVA</sequence>
<dbReference type="Gramene" id="OMP00584">
    <property type="protein sequence ID" value="OMP00584"/>
    <property type="gene ID" value="CCACVL1_03329"/>
</dbReference>
<dbReference type="Proteomes" id="UP000188268">
    <property type="component" value="Unassembled WGS sequence"/>
</dbReference>
<proteinExistence type="predicted"/>
<keyword evidence="4" id="KW-1185">Reference proteome</keyword>
<dbReference type="EMBL" id="AWWV01002321">
    <property type="protein sequence ID" value="OMP10523.1"/>
    <property type="molecule type" value="Genomic_DNA"/>
</dbReference>
<evidence type="ECO:0000313" key="2">
    <source>
        <dbReference type="EMBL" id="OMP00584.1"/>
    </source>
</evidence>
<dbReference type="AlphaFoldDB" id="A0A1R3KTV2"/>
<feature type="region of interest" description="Disordered" evidence="1">
    <location>
        <begin position="1"/>
        <end position="20"/>
    </location>
</feature>
<dbReference type="Gramene" id="OMP10523">
    <property type="protein sequence ID" value="OMP10523"/>
    <property type="gene ID" value="CCACVL1_00902"/>
</dbReference>
<gene>
    <name evidence="3" type="ORF">CCACVL1_00902</name>
    <name evidence="2" type="ORF">CCACVL1_03329</name>
</gene>
<name>A0A1R3KTV2_COCAP</name>
<evidence type="ECO:0000313" key="4">
    <source>
        <dbReference type="Proteomes" id="UP000188268"/>
    </source>
</evidence>
<dbReference type="EMBL" id="AWWV01006632">
    <property type="protein sequence ID" value="OMP00584.1"/>
    <property type="molecule type" value="Genomic_DNA"/>
</dbReference>
<protein>
    <submittedName>
        <fullName evidence="3">Uncharacterized protein</fullName>
    </submittedName>
</protein>
<comment type="caution">
    <text evidence="3">The sequence shown here is derived from an EMBL/GenBank/DDBJ whole genome shotgun (WGS) entry which is preliminary data.</text>
</comment>
<accession>A0A1R3KTV2</accession>
<reference evidence="3 4" key="1">
    <citation type="submission" date="2013-09" db="EMBL/GenBank/DDBJ databases">
        <title>Corchorus capsularis genome sequencing.</title>
        <authorList>
            <person name="Alam M."/>
            <person name="Haque M.S."/>
            <person name="Islam M.S."/>
            <person name="Emdad E.M."/>
            <person name="Islam M.M."/>
            <person name="Ahmed B."/>
            <person name="Halim A."/>
            <person name="Hossen Q.M.M."/>
            <person name="Hossain M.Z."/>
            <person name="Ahmed R."/>
            <person name="Khan M.M."/>
            <person name="Islam R."/>
            <person name="Rashid M.M."/>
            <person name="Khan S.A."/>
            <person name="Rahman M.S."/>
            <person name="Alam M."/>
        </authorList>
    </citation>
    <scope>NUCLEOTIDE SEQUENCE [LARGE SCALE GENOMIC DNA]</scope>
    <source>
        <strain evidence="4">cv. CVL-1</strain>
        <tissue evidence="3">Whole seedling</tissue>
    </source>
</reference>
<evidence type="ECO:0000313" key="3">
    <source>
        <dbReference type="EMBL" id="OMP10523.1"/>
    </source>
</evidence>
<organism evidence="3 4">
    <name type="scientific">Corchorus capsularis</name>
    <name type="common">Jute</name>
    <dbReference type="NCBI Taxonomy" id="210143"/>
    <lineage>
        <taxon>Eukaryota</taxon>
        <taxon>Viridiplantae</taxon>
        <taxon>Streptophyta</taxon>
        <taxon>Embryophyta</taxon>
        <taxon>Tracheophyta</taxon>
        <taxon>Spermatophyta</taxon>
        <taxon>Magnoliopsida</taxon>
        <taxon>eudicotyledons</taxon>
        <taxon>Gunneridae</taxon>
        <taxon>Pentapetalae</taxon>
        <taxon>rosids</taxon>
        <taxon>malvids</taxon>
        <taxon>Malvales</taxon>
        <taxon>Malvaceae</taxon>
        <taxon>Grewioideae</taxon>
        <taxon>Apeibeae</taxon>
        <taxon>Corchorus</taxon>
    </lineage>
</organism>
<evidence type="ECO:0000256" key="1">
    <source>
        <dbReference type="SAM" id="MobiDB-lite"/>
    </source>
</evidence>